<sequence length="136" mass="15321">MTATRTTSVTVDQFVAAPAEKVWRVLTEPELHARWWAPGDIAPVVGHRFHLEMPGFGAIPCEVVEVVPHERFVYTFNESWTLTWQLVAEGTGTRLVLEHSGFDLDDPRDQQAFERMPRGWREVVLPALADLAATLA</sequence>
<comment type="caution">
    <text evidence="3">The sequence shown here is derived from an EMBL/GenBank/DDBJ whole genome shotgun (WGS) entry which is preliminary data.</text>
</comment>
<evidence type="ECO:0000256" key="1">
    <source>
        <dbReference type="ARBA" id="ARBA00006817"/>
    </source>
</evidence>
<proteinExistence type="inferred from homology"/>
<protein>
    <submittedName>
        <fullName evidence="3">SRPBCC domain-containing protein</fullName>
    </submittedName>
</protein>
<dbReference type="RefSeq" id="WP_252442198.1">
    <property type="nucleotide sequence ID" value="NZ_JAGSOV010000053.1"/>
</dbReference>
<dbReference type="EMBL" id="JAGSOV010000053">
    <property type="protein sequence ID" value="MCO1658346.1"/>
    <property type="molecule type" value="Genomic_DNA"/>
</dbReference>
<dbReference type="CDD" id="cd07814">
    <property type="entry name" value="SRPBCC_CalC_Aha1-like"/>
    <property type="match status" value="1"/>
</dbReference>
<accession>A0ABT1A5U1</accession>
<evidence type="ECO:0000313" key="4">
    <source>
        <dbReference type="Proteomes" id="UP001165283"/>
    </source>
</evidence>
<organism evidence="3 4">
    <name type="scientific">Pseudonocardia humida</name>
    <dbReference type="NCBI Taxonomy" id="2800819"/>
    <lineage>
        <taxon>Bacteria</taxon>
        <taxon>Bacillati</taxon>
        <taxon>Actinomycetota</taxon>
        <taxon>Actinomycetes</taxon>
        <taxon>Pseudonocardiales</taxon>
        <taxon>Pseudonocardiaceae</taxon>
        <taxon>Pseudonocardia</taxon>
    </lineage>
</organism>
<dbReference type="InterPro" id="IPR013538">
    <property type="entry name" value="ASHA1/2-like_C"/>
</dbReference>
<dbReference type="Proteomes" id="UP001165283">
    <property type="component" value="Unassembled WGS sequence"/>
</dbReference>
<dbReference type="SUPFAM" id="SSF55961">
    <property type="entry name" value="Bet v1-like"/>
    <property type="match status" value="1"/>
</dbReference>
<reference evidence="3" key="1">
    <citation type="submission" date="2021-04" db="EMBL/GenBank/DDBJ databases">
        <title>Pseudonocardia sp. nov., isolated from sandy soil of mangrove forest.</title>
        <authorList>
            <person name="Zan Z."/>
            <person name="Huang R."/>
            <person name="Liu W."/>
        </authorList>
    </citation>
    <scope>NUCLEOTIDE SEQUENCE</scope>
    <source>
        <strain evidence="3">S2-4</strain>
    </source>
</reference>
<feature type="domain" description="Activator of Hsp90 ATPase homologue 1/2-like C-terminal" evidence="2">
    <location>
        <begin position="16"/>
        <end position="128"/>
    </location>
</feature>
<keyword evidence="4" id="KW-1185">Reference proteome</keyword>
<comment type="similarity">
    <text evidence="1">Belongs to the AHA1 family.</text>
</comment>
<dbReference type="Gene3D" id="3.30.530.20">
    <property type="match status" value="1"/>
</dbReference>
<name>A0ABT1A5U1_9PSEU</name>
<dbReference type="Pfam" id="PF08327">
    <property type="entry name" value="AHSA1"/>
    <property type="match status" value="1"/>
</dbReference>
<evidence type="ECO:0000313" key="3">
    <source>
        <dbReference type="EMBL" id="MCO1658346.1"/>
    </source>
</evidence>
<evidence type="ECO:0000259" key="2">
    <source>
        <dbReference type="Pfam" id="PF08327"/>
    </source>
</evidence>
<gene>
    <name evidence="3" type="ORF">KDL28_25100</name>
</gene>
<dbReference type="InterPro" id="IPR023393">
    <property type="entry name" value="START-like_dom_sf"/>
</dbReference>